<gene>
    <name evidence="1" type="ORF">SAMN02745243_01346</name>
</gene>
<keyword evidence="2" id="KW-1185">Reference proteome</keyword>
<protein>
    <submittedName>
        <fullName evidence="1">Uncharacterized protein</fullName>
    </submittedName>
</protein>
<dbReference type="AlphaFoldDB" id="A0A1M6M1P6"/>
<organism evidence="1 2">
    <name type="scientific">Hespellia stercorisuis DSM 15480</name>
    <dbReference type="NCBI Taxonomy" id="1121950"/>
    <lineage>
        <taxon>Bacteria</taxon>
        <taxon>Bacillati</taxon>
        <taxon>Bacillota</taxon>
        <taxon>Clostridia</taxon>
        <taxon>Lachnospirales</taxon>
        <taxon>Lachnospiraceae</taxon>
        <taxon>Hespellia</taxon>
    </lineage>
</organism>
<evidence type="ECO:0000313" key="2">
    <source>
        <dbReference type="Proteomes" id="UP000184301"/>
    </source>
</evidence>
<dbReference type="EMBL" id="FQZY01000016">
    <property type="protein sequence ID" value="SHJ77389.1"/>
    <property type="molecule type" value="Genomic_DNA"/>
</dbReference>
<proteinExistence type="predicted"/>
<name>A0A1M6M1P6_9FIRM</name>
<reference evidence="1 2" key="1">
    <citation type="submission" date="2016-11" db="EMBL/GenBank/DDBJ databases">
        <authorList>
            <person name="Jaros S."/>
            <person name="Januszkiewicz K."/>
            <person name="Wedrychowicz H."/>
        </authorList>
    </citation>
    <scope>NUCLEOTIDE SEQUENCE [LARGE SCALE GENOMIC DNA]</scope>
    <source>
        <strain evidence="1 2">DSM 15480</strain>
    </source>
</reference>
<evidence type="ECO:0000313" key="1">
    <source>
        <dbReference type="EMBL" id="SHJ77389.1"/>
    </source>
</evidence>
<dbReference type="RefSeq" id="WP_073107268.1">
    <property type="nucleotide sequence ID" value="NZ_FQZY01000016.1"/>
</dbReference>
<dbReference type="OrthoDB" id="2063172at2"/>
<accession>A0A1M6M1P6</accession>
<sequence>MAEEYKRLMAPFDHLVVSSDLQMIKLLLPFLPLTNQRGIAVAIKFFELEHTMQLYSDKKAVMQIQSLGSPKKSFTDMLEQIRPYLDPGQSHSIDSIMSMLQTMELFKNFDGADMDFGNFPDFSNFSDLFQTFGEGSGDENHEQKGDDADDE</sequence>
<dbReference type="Proteomes" id="UP000184301">
    <property type="component" value="Unassembled WGS sequence"/>
</dbReference>